<reference evidence="9 10" key="1">
    <citation type="submission" date="2016-07" db="EMBL/GenBank/DDBJ databases">
        <title>High microdiversification within the ubiquitous acI lineage of Actinobacteria.</title>
        <authorList>
            <person name="Neuenschwander S.M."/>
            <person name="Salcher M."/>
            <person name="Ghai R."/>
            <person name="Pernthaler J."/>
        </authorList>
    </citation>
    <scope>NUCLEOTIDE SEQUENCE [LARGE SCALE GENOMIC DNA]</scope>
    <source>
        <strain evidence="9">MMS-IIB-91</strain>
    </source>
</reference>
<protein>
    <submittedName>
        <fullName evidence="9">EamA-like transporter family protein</fullName>
    </submittedName>
</protein>
<comment type="subcellular location">
    <subcellularLocation>
        <location evidence="1">Cell membrane</location>
        <topology evidence="1">Multi-pass membrane protein</topology>
    </subcellularLocation>
</comment>
<feature type="transmembrane region" description="Helical" evidence="7">
    <location>
        <begin position="179"/>
        <end position="200"/>
    </location>
</feature>
<feature type="transmembrane region" description="Helical" evidence="7">
    <location>
        <begin position="33"/>
        <end position="54"/>
    </location>
</feature>
<dbReference type="Proteomes" id="UP000217210">
    <property type="component" value="Chromosome"/>
</dbReference>
<dbReference type="Pfam" id="PF00892">
    <property type="entry name" value="EamA"/>
    <property type="match status" value="2"/>
</dbReference>
<sequence>MKHRAEFFMITAAMGFAVGGVAAKVLREADLDAFRLTQIRITSAALILLIITLLKGKKQLYVKKSEIKDLVLFGVIGIAVVNSFYYFALKYLYVSVALIIEFTAPIWIALYLRFVKKKNISLTAWVGIICAFLGLVLISQIWSGKSLHPLGVIVAILDALALAYYFLAADRLGQTRSSLSLITWGMGVATIFWAIAFPWWNFPFEFLTQSFSLSGDLSGYSAPGWALILWIVVTATVIPYLLTVAAIRELSASTSSVIGMIEPIFAGVIAWWLLNEAFTNIQLIGCAAVLVGIYLADKARRGVSKA</sequence>
<evidence type="ECO:0000259" key="8">
    <source>
        <dbReference type="Pfam" id="PF00892"/>
    </source>
</evidence>
<dbReference type="PANTHER" id="PTHR32322:SF18">
    <property type="entry name" value="S-ADENOSYLMETHIONINE_S-ADENOSYLHOMOCYSTEINE TRANSPORTER"/>
    <property type="match status" value="1"/>
</dbReference>
<keyword evidence="3" id="KW-1003">Cell membrane</keyword>
<evidence type="ECO:0000256" key="6">
    <source>
        <dbReference type="ARBA" id="ARBA00023136"/>
    </source>
</evidence>
<dbReference type="InterPro" id="IPR000620">
    <property type="entry name" value="EamA_dom"/>
</dbReference>
<evidence type="ECO:0000313" key="10">
    <source>
        <dbReference type="Proteomes" id="UP000217210"/>
    </source>
</evidence>
<dbReference type="KEGG" id="nab:B1sIIB91_05845"/>
<feature type="domain" description="EamA" evidence="8">
    <location>
        <begin position="150"/>
        <end position="295"/>
    </location>
</feature>
<proteinExistence type="inferred from homology"/>
<feature type="transmembrane region" description="Helical" evidence="7">
    <location>
        <begin position="91"/>
        <end position="110"/>
    </location>
</feature>
<keyword evidence="10" id="KW-1185">Reference proteome</keyword>
<comment type="similarity">
    <text evidence="2">Belongs to the EamA transporter family.</text>
</comment>
<dbReference type="AlphaFoldDB" id="A0A249L5S8"/>
<dbReference type="RefSeq" id="WP_095688641.1">
    <property type="nucleotide sequence ID" value="NZ_CP016779.1"/>
</dbReference>
<dbReference type="SUPFAM" id="SSF103481">
    <property type="entry name" value="Multidrug resistance efflux transporter EmrE"/>
    <property type="match status" value="2"/>
</dbReference>
<evidence type="ECO:0000313" key="9">
    <source>
        <dbReference type="EMBL" id="ASY24383.1"/>
    </source>
</evidence>
<feature type="transmembrane region" description="Helical" evidence="7">
    <location>
        <begin position="280"/>
        <end position="296"/>
    </location>
</feature>
<feature type="transmembrane region" description="Helical" evidence="7">
    <location>
        <begin position="122"/>
        <end position="142"/>
    </location>
</feature>
<accession>A0A249L5S8</accession>
<feature type="domain" description="EamA" evidence="8">
    <location>
        <begin position="5"/>
        <end position="139"/>
    </location>
</feature>
<name>A0A249L5S8_9ACTN</name>
<keyword evidence="6 7" id="KW-0472">Membrane</keyword>
<feature type="transmembrane region" description="Helical" evidence="7">
    <location>
        <begin position="220"/>
        <end position="242"/>
    </location>
</feature>
<evidence type="ECO:0000256" key="5">
    <source>
        <dbReference type="ARBA" id="ARBA00022989"/>
    </source>
</evidence>
<feature type="transmembrane region" description="Helical" evidence="7">
    <location>
        <begin position="148"/>
        <end position="167"/>
    </location>
</feature>
<organism evidence="9 10">
    <name type="scientific">Candidatus Nanopelagicus abundans</name>
    <dbReference type="NCBI Taxonomy" id="1884916"/>
    <lineage>
        <taxon>Bacteria</taxon>
        <taxon>Bacillati</taxon>
        <taxon>Actinomycetota</taxon>
        <taxon>Actinomycetes</taxon>
        <taxon>Candidatus Nanopelagicales</taxon>
        <taxon>Candidatus Nanopelagicaceae</taxon>
        <taxon>Candidatus Nanopelagicus</taxon>
    </lineage>
</organism>
<evidence type="ECO:0000256" key="1">
    <source>
        <dbReference type="ARBA" id="ARBA00004651"/>
    </source>
</evidence>
<feature type="transmembrane region" description="Helical" evidence="7">
    <location>
        <begin position="66"/>
        <end position="85"/>
    </location>
</feature>
<dbReference type="PANTHER" id="PTHR32322">
    <property type="entry name" value="INNER MEMBRANE TRANSPORTER"/>
    <property type="match status" value="1"/>
</dbReference>
<feature type="transmembrane region" description="Helical" evidence="7">
    <location>
        <begin position="254"/>
        <end position="274"/>
    </location>
</feature>
<evidence type="ECO:0000256" key="2">
    <source>
        <dbReference type="ARBA" id="ARBA00007362"/>
    </source>
</evidence>
<evidence type="ECO:0000256" key="3">
    <source>
        <dbReference type="ARBA" id="ARBA00022475"/>
    </source>
</evidence>
<keyword evidence="5 7" id="KW-1133">Transmembrane helix</keyword>
<evidence type="ECO:0000256" key="7">
    <source>
        <dbReference type="SAM" id="Phobius"/>
    </source>
</evidence>
<dbReference type="InterPro" id="IPR050638">
    <property type="entry name" value="AA-Vitamin_Transporters"/>
</dbReference>
<dbReference type="GO" id="GO:0005886">
    <property type="term" value="C:plasma membrane"/>
    <property type="evidence" value="ECO:0007669"/>
    <property type="project" value="UniProtKB-SubCell"/>
</dbReference>
<keyword evidence="4 7" id="KW-0812">Transmembrane</keyword>
<evidence type="ECO:0000256" key="4">
    <source>
        <dbReference type="ARBA" id="ARBA00022692"/>
    </source>
</evidence>
<gene>
    <name evidence="9" type="ORF">B1sIIB91_05845</name>
</gene>
<dbReference type="InterPro" id="IPR037185">
    <property type="entry name" value="EmrE-like"/>
</dbReference>
<dbReference type="OrthoDB" id="154915at2"/>
<dbReference type="EMBL" id="CP016779">
    <property type="protein sequence ID" value="ASY24383.1"/>
    <property type="molecule type" value="Genomic_DNA"/>
</dbReference>